<dbReference type="EMBL" id="PIUM01000044">
    <property type="protein sequence ID" value="PKU21798.1"/>
    <property type="molecule type" value="Genomic_DNA"/>
</dbReference>
<reference evidence="3" key="1">
    <citation type="submission" date="2017-12" db="EMBL/GenBank/DDBJ databases">
        <title>Draft genome sequence of Telmatospirillum siberiense 26-4b1T, an acidotolerant peatland alphaproteobacterium potentially involved in sulfur cycling.</title>
        <authorList>
            <person name="Hausmann B."/>
            <person name="Pjevac P."/>
            <person name="Schreck K."/>
            <person name="Herbold C.W."/>
            <person name="Daims H."/>
            <person name="Wagner M."/>
            <person name="Pester M."/>
            <person name="Loy A."/>
        </authorList>
    </citation>
    <scope>NUCLEOTIDE SEQUENCE [LARGE SCALE GENOMIC DNA]</scope>
    <source>
        <strain evidence="3">26-4b1</strain>
    </source>
</reference>
<comment type="caution">
    <text evidence="2">The sequence shown here is derived from an EMBL/GenBank/DDBJ whole genome shotgun (WGS) entry which is preliminary data.</text>
</comment>
<dbReference type="InterPro" id="IPR021959">
    <property type="entry name" value="DUF3576"/>
</dbReference>
<organism evidence="2 3">
    <name type="scientific">Telmatospirillum siberiense</name>
    <dbReference type="NCBI Taxonomy" id="382514"/>
    <lineage>
        <taxon>Bacteria</taxon>
        <taxon>Pseudomonadati</taxon>
        <taxon>Pseudomonadota</taxon>
        <taxon>Alphaproteobacteria</taxon>
        <taxon>Rhodospirillales</taxon>
        <taxon>Rhodospirillaceae</taxon>
        <taxon>Telmatospirillum</taxon>
    </lineage>
</organism>
<proteinExistence type="predicted"/>
<evidence type="ECO:0000313" key="2">
    <source>
        <dbReference type="EMBL" id="PKU21798.1"/>
    </source>
</evidence>
<dbReference type="Proteomes" id="UP000233293">
    <property type="component" value="Unassembled WGS sequence"/>
</dbReference>
<keyword evidence="3" id="KW-1185">Reference proteome</keyword>
<gene>
    <name evidence="2" type="ORF">CWS72_25050</name>
</gene>
<name>A0A2N3PN10_9PROT</name>
<dbReference type="AlphaFoldDB" id="A0A2N3PN10"/>
<dbReference type="PROSITE" id="PS51257">
    <property type="entry name" value="PROKAR_LIPOPROTEIN"/>
    <property type="match status" value="1"/>
</dbReference>
<protein>
    <submittedName>
        <fullName evidence="2">DUF3576 domain-containing protein</fullName>
    </submittedName>
</protein>
<accession>A0A2N3PN10</accession>
<feature type="signal peptide" evidence="1">
    <location>
        <begin position="1"/>
        <end position="19"/>
    </location>
</feature>
<dbReference type="Pfam" id="PF12100">
    <property type="entry name" value="DUF3576"/>
    <property type="match status" value="1"/>
</dbReference>
<dbReference type="OrthoDB" id="8479681at2"/>
<evidence type="ECO:0000313" key="3">
    <source>
        <dbReference type="Proteomes" id="UP000233293"/>
    </source>
</evidence>
<dbReference type="RefSeq" id="WP_101253408.1">
    <property type="nucleotide sequence ID" value="NZ_PIUM01000044.1"/>
</dbReference>
<sequence>MNRKMWTALVLAATTAALAACSQFDSVYPDKRPGDDSPTWGNQEKPGLFGEGGINLFGGAKKKNEEAGAGLGVNSYLWRASLDTLSFMPLASADPFGGVIITDWYAPPESPTERFKMSIFILDRTLRADGIHVSVFRQVQTTGGDWADSNVDQKTAIDVENAILTRAREMRSASAAAQKN</sequence>
<feature type="chain" id="PRO_5014884933" evidence="1">
    <location>
        <begin position="20"/>
        <end position="180"/>
    </location>
</feature>
<evidence type="ECO:0000256" key="1">
    <source>
        <dbReference type="SAM" id="SignalP"/>
    </source>
</evidence>
<keyword evidence="1" id="KW-0732">Signal</keyword>